<evidence type="ECO:0000256" key="6">
    <source>
        <dbReference type="ARBA" id="ARBA00023235"/>
    </source>
</evidence>
<dbReference type="NCBIfam" id="NF003998">
    <property type="entry name" value="PRK05474.1"/>
    <property type="match status" value="1"/>
</dbReference>
<comment type="similarity">
    <text evidence="1 9 10">Belongs to the xylose isomerase family.</text>
</comment>
<feature type="binding site" evidence="9">
    <location>
        <position position="269"/>
    </location>
    <ligand>
        <name>Mg(2+)</name>
        <dbReference type="ChEBI" id="CHEBI:18420"/>
        <label>2</label>
    </ligand>
</feature>
<evidence type="ECO:0000256" key="3">
    <source>
        <dbReference type="ARBA" id="ARBA00011958"/>
    </source>
</evidence>
<evidence type="ECO:0000256" key="10">
    <source>
        <dbReference type="RuleBase" id="RU000609"/>
    </source>
</evidence>
<dbReference type="GO" id="GO:0009045">
    <property type="term" value="F:xylose isomerase activity"/>
    <property type="evidence" value="ECO:0007669"/>
    <property type="project" value="UniProtKB-UniRule"/>
</dbReference>
<feature type="binding site" evidence="9">
    <location>
        <position position="308"/>
    </location>
    <ligand>
        <name>Mg(2+)</name>
        <dbReference type="ChEBI" id="CHEBI:18420"/>
        <label>2</label>
    </ligand>
</feature>
<evidence type="ECO:0000256" key="2">
    <source>
        <dbReference type="ARBA" id="ARBA00011881"/>
    </source>
</evidence>
<dbReference type="InterPro" id="IPR013452">
    <property type="entry name" value="Xylose_isom_bac"/>
</dbReference>
<evidence type="ECO:0000313" key="13">
    <source>
        <dbReference type="Proteomes" id="UP001139353"/>
    </source>
</evidence>
<evidence type="ECO:0000256" key="8">
    <source>
        <dbReference type="ARBA" id="ARBA00033659"/>
    </source>
</evidence>
<evidence type="ECO:0000313" key="12">
    <source>
        <dbReference type="EMBL" id="MCK9687960.1"/>
    </source>
</evidence>
<keyword evidence="9" id="KW-0963">Cytoplasm</keyword>
<feature type="binding site" evidence="9">
    <location>
        <position position="297"/>
    </location>
    <ligand>
        <name>Mg(2+)</name>
        <dbReference type="ChEBI" id="CHEBI:18420"/>
        <label>1</label>
    </ligand>
</feature>
<comment type="catalytic activity">
    <reaction evidence="8 9 10">
        <text>alpha-D-xylose = alpha-D-xylulofuranose</text>
        <dbReference type="Rhea" id="RHEA:22816"/>
        <dbReference type="ChEBI" id="CHEBI:28518"/>
        <dbReference type="ChEBI" id="CHEBI:188998"/>
        <dbReference type="EC" id="5.3.1.5"/>
    </reaction>
</comment>
<evidence type="ECO:0000256" key="5">
    <source>
        <dbReference type="ARBA" id="ARBA00022723"/>
    </source>
</evidence>
<dbReference type="Proteomes" id="UP001139353">
    <property type="component" value="Unassembled WGS sequence"/>
</dbReference>
<feature type="binding site" evidence="9">
    <location>
        <position position="310"/>
    </location>
    <ligand>
        <name>Mg(2+)</name>
        <dbReference type="ChEBI" id="CHEBI:18420"/>
        <label>2</label>
    </ligand>
</feature>
<dbReference type="EMBL" id="JAJLJH010000006">
    <property type="protein sequence ID" value="MCK9687960.1"/>
    <property type="molecule type" value="Genomic_DNA"/>
</dbReference>
<dbReference type="PANTHER" id="PTHR48408:SF1">
    <property type="entry name" value="XYLOSE ISOMERASE"/>
    <property type="match status" value="1"/>
</dbReference>
<organism evidence="12 13">
    <name type="scientific">Scleromatobacter humisilvae</name>
    <dbReference type="NCBI Taxonomy" id="2897159"/>
    <lineage>
        <taxon>Bacteria</taxon>
        <taxon>Pseudomonadati</taxon>
        <taxon>Pseudomonadota</taxon>
        <taxon>Betaproteobacteria</taxon>
        <taxon>Burkholderiales</taxon>
        <taxon>Sphaerotilaceae</taxon>
        <taxon>Scleromatobacter</taxon>
    </lineage>
</organism>
<keyword evidence="7 9" id="KW-0119">Carbohydrate metabolism</keyword>
<dbReference type="FunFam" id="3.20.20.150:FF:000002">
    <property type="entry name" value="Xylose isomerase"/>
    <property type="match status" value="1"/>
</dbReference>
<keyword evidence="6 9" id="KW-0413">Isomerase</keyword>
<gene>
    <name evidence="9 12" type="primary">xylA</name>
    <name evidence="12" type="ORF">LPC04_19830</name>
</gene>
<feature type="binding site" evidence="9">
    <location>
        <position position="233"/>
    </location>
    <ligand>
        <name>Mg(2+)</name>
        <dbReference type="ChEBI" id="CHEBI:18420"/>
        <label>1</label>
    </ligand>
</feature>
<dbReference type="NCBIfam" id="TIGR02630">
    <property type="entry name" value="xylose_isom_A"/>
    <property type="match status" value="1"/>
</dbReference>
<dbReference type="GO" id="GO:0005737">
    <property type="term" value="C:cytoplasm"/>
    <property type="evidence" value="ECO:0007669"/>
    <property type="project" value="UniProtKB-SubCell"/>
</dbReference>
<keyword evidence="5 9" id="KW-0479">Metal-binding</keyword>
<evidence type="ECO:0000256" key="7">
    <source>
        <dbReference type="ARBA" id="ARBA00023277"/>
    </source>
</evidence>
<proteinExistence type="inferred from homology"/>
<dbReference type="GO" id="GO:0000287">
    <property type="term" value="F:magnesium ion binding"/>
    <property type="evidence" value="ECO:0007669"/>
    <property type="project" value="UniProtKB-UniRule"/>
</dbReference>
<dbReference type="HAMAP" id="MF_00455">
    <property type="entry name" value="Xylose_isom_A"/>
    <property type="match status" value="1"/>
</dbReference>
<protein>
    <recommendedName>
        <fullName evidence="3 9">Xylose isomerase</fullName>
        <ecNumber evidence="3 9">5.3.1.5</ecNumber>
    </recommendedName>
</protein>
<feature type="binding site" evidence="9">
    <location>
        <position position="269"/>
    </location>
    <ligand>
        <name>Mg(2+)</name>
        <dbReference type="ChEBI" id="CHEBI:18420"/>
        <label>1</label>
    </ligand>
</feature>
<dbReference type="InterPro" id="IPR001998">
    <property type="entry name" value="Xylose_isomerase"/>
</dbReference>
<dbReference type="PRINTS" id="PR00688">
    <property type="entry name" value="XYLOSISMRASE"/>
</dbReference>
<feature type="binding site" evidence="9">
    <location>
        <position position="340"/>
    </location>
    <ligand>
        <name>Mg(2+)</name>
        <dbReference type="ChEBI" id="CHEBI:18420"/>
        <label>1</label>
    </ligand>
</feature>
<dbReference type="SUPFAM" id="SSF51658">
    <property type="entry name" value="Xylose isomerase-like"/>
    <property type="match status" value="1"/>
</dbReference>
<dbReference type="InterPro" id="IPR036237">
    <property type="entry name" value="Xyl_isomerase-like_sf"/>
</dbReference>
<dbReference type="RefSeq" id="WP_275684003.1">
    <property type="nucleotide sequence ID" value="NZ_JAJLJH010000006.1"/>
</dbReference>
<feature type="binding site" evidence="9">
    <location>
        <position position="272"/>
    </location>
    <ligand>
        <name>Mg(2+)</name>
        <dbReference type="ChEBI" id="CHEBI:18420"/>
        <label>2</label>
    </ligand>
</feature>
<evidence type="ECO:0000256" key="9">
    <source>
        <dbReference type="HAMAP-Rule" id="MF_00455"/>
    </source>
</evidence>
<dbReference type="PANTHER" id="PTHR48408">
    <property type="match status" value="1"/>
</dbReference>
<dbReference type="EC" id="5.3.1.5" evidence="3 9"/>
<evidence type="ECO:0000256" key="4">
    <source>
        <dbReference type="ARBA" id="ARBA00022629"/>
    </source>
</evidence>
<keyword evidence="13" id="KW-1185">Reference proteome</keyword>
<comment type="cofactor">
    <cofactor evidence="9">
        <name>Mg(2+)</name>
        <dbReference type="ChEBI" id="CHEBI:18420"/>
    </cofactor>
    <text evidence="9">Binds 2 magnesium ions per subunit.</text>
</comment>
<comment type="subcellular location">
    <subcellularLocation>
        <location evidence="9 11">Cytoplasm</location>
    </subcellularLocation>
</comment>
<dbReference type="Gene3D" id="3.20.20.150">
    <property type="entry name" value="Divalent-metal-dependent TIM barrel enzymes"/>
    <property type="match status" value="1"/>
</dbReference>
<dbReference type="PROSITE" id="PS51415">
    <property type="entry name" value="XYLOSE_ISOMERASE"/>
    <property type="match status" value="1"/>
</dbReference>
<comment type="caution">
    <text evidence="12">The sequence shown here is derived from an EMBL/GenBank/DDBJ whole genome shotgun (WGS) entry which is preliminary data.</text>
</comment>
<feature type="active site" evidence="9">
    <location>
        <position position="105"/>
    </location>
</feature>
<dbReference type="AlphaFoldDB" id="A0A9X1YM20"/>
<evidence type="ECO:0000256" key="1">
    <source>
        <dbReference type="ARBA" id="ARBA00005765"/>
    </source>
</evidence>
<dbReference type="GO" id="GO:0042732">
    <property type="term" value="P:D-xylose metabolic process"/>
    <property type="evidence" value="ECO:0007669"/>
    <property type="project" value="UniProtKB-UniRule"/>
</dbReference>
<feature type="active site" evidence="9">
    <location>
        <position position="102"/>
    </location>
</feature>
<evidence type="ECO:0000256" key="11">
    <source>
        <dbReference type="RuleBase" id="RU000610"/>
    </source>
</evidence>
<keyword evidence="4 9" id="KW-0859">Xylose metabolism</keyword>
<reference evidence="12" key="1">
    <citation type="submission" date="2021-11" db="EMBL/GenBank/DDBJ databases">
        <title>BS-T2-15 a new species belonging to the Comamonadaceae family isolated from the soil of a French oak forest.</title>
        <authorList>
            <person name="Mieszkin S."/>
            <person name="Alain K."/>
        </authorList>
    </citation>
    <scope>NUCLEOTIDE SEQUENCE</scope>
    <source>
        <strain evidence="12">BS-T2-15</strain>
    </source>
</reference>
<sequence>MTDYFAGIDKIRYAGPQATEALAFKWYDKDRLVLGKRMEEHLRFAVCYWHSFCWNGFDPFGYDGTFERPWHRIADPMEAAKAKLDAAFEFFAKLGAPFYCFHDRDVAPEGATPRESVENFRRIVDLMGEKQSSTGIKLLWGTANLFSHRRFMSGAATNPNPEIYALAALQVKEAMDATKRLGGENYVLWGGREGYETLLNTDLARESRQYGRFLQMAVEHKHKIGLPGYVLIEPKPREPTKHQYDYDVATVHGFLRQYGLENEVKVNIEANHATLSGHSFEHEIATAVALGLFGSLDMNRGDMQCGWDTDQFPNSLPDTALALFHVLQGGGLTHGGLNFDAKVRRQSIDAEDLFHGHVGAMDLCARALLVAERMITDGRPARELASRYAGWDGEVGKKLLSPQMSLDDVAAHALQRNVDERPVSGRQEAWENLVNDYIA</sequence>
<name>A0A9X1YM20_9BURK</name>
<comment type="subunit">
    <text evidence="2 9 11">Homotetramer.</text>
</comment>
<accession>A0A9X1YM20</accession>
<keyword evidence="9" id="KW-0460">Magnesium</keyword>